<sequence>MRADLPSGGVAALRYLMERVSRKQALFLIGRGIEKAGKMKLPDNTPARPFLGIDDEQKIAMGDELMNGIYDNFKAKSHRHLLK</sequence>
<comment type="caution">
    <text evidence="1">The sequence shown here is derived from an EMBL/GenBank/DDBJ whole genome shotgun (WGS) entry which is preliminary data.</text>
</comment>
<gene>
    <name evidence="1" type="ORF">SDC9_186948</name>
</gene>
<organism evidence="1">
    <name type="scientific">bioreactor metagenome</name>
    <dbReference type="NCBI Taxonomy" id="1076179"/>
    <lineage>
        <taxon>unclassified sequences</taxon>
        <taxon>metagenomes</taxon>
        <taxon>ecological metagenomes</taxon>
    </lineage>
</organism>
<name>A0A645HKZ6_9ZZZZ</name>
<protein>
    <submittedName>
        <fullName evidence="1">Uncharacterized protein</fullName>
    </submittedName>
</protein>
<dbReference type="EMBL" id="VSSQ01095225">
    <property type="protein sequence ID" value="MPN39420.1"/>
    <property type="molecule type" value="Genomic_DNA"/>
</dbReference>
<accession>A0A645HKZ6</accession>
<evidence type="ECO:0000313" key="1">
    <source>
        <dbReference type="EMBL" id="MPN39420.1"/>
    </source>
</evidence>
<dbReference type="AlphaFoldDB" id="A0A645HKZ6"/>
<proteinExistence type="predicted"/>
<reference evidence="1" key="1">
    <citation type="submission" date="2019-08" db="EMBL/GenBank/DDBJ databases">
        <authorList>
            <person name="Kucharzyk K."/>
            <person name="Murdoch R.W."/>
            <person name="Higgins S."/>
            <person name="Loffler F."/>
        </authorList>
    </citation>
    <scope>NUCLEOTIDE SEQUENCE</scope>
</reference>